<feature type="compositionally biased region" description="Polar residues" evidence="1">
    <location>
        <begin position="51"/>
        <end position="65"/>
    </location>
</feature>
<evidence type="ECO:0000256" key="1">
    <source>
        <dbReference type="SAM" id="MobiDB-lite"/>
    </source>
</evidence>
<dbReference type="EMBL" id="JASPKY010000139">
    <property type="protein sequence ID" value="KAK9731018.1"/>
    <property type="molecule type" value="Genomic_DNA"/>
</dbReference>
<protein>
    <submittedName>
        <fullName evidence="2">Uncharacterized protein</fullName>
    </submittedName>
</protein>
<dbReference type="AlphaFoldDB" id="A0AAW1L8A2"/>
<sequence>MRKIGQDTPKDFTHCPTMHFGNSQALTLTDREIEKPDEPISLPIEPEIMPNTDNADTPSNISLKNSLERKIL</sequence>
<accession>A0AAW1L8A2</accession>
<dbReference type="Proteomes" id="UP001458880">
    <property type="component" value="Unassembled WGS sequence"/>
</dbReference>
<reference evidence="2 3" key="1">
    <citation type="journal article" date="2024" name="BMC Genomics">
        <title>De novo assembly and annotation of Popillia japonica's genome with initial clues to its potential as an invasive pest.</title>
        <authorList>
            <person name="Cucini C."/>
            <person name="Boschi S."/>
            <person name="Funari R."/>
            <person name="Cardaioli E."/>
            <person name="Iannotti N."/>
            <person name="Marturano G."/>
            <person name="Paoli F."/>
            <person name="Bruttini M."/>
            <person name="Carapelli A."/>
            <person name="Frati F."/>
            <person name="Nardi F."/>
        </authorList>
    </citation>
    <scope>NUCLEOTIDE SEQUENCE [LARGE SCALE GENOMIC DNA]</scope>
    <source>
        <strain evidence="2">DMR45628</strain>
    </source>
</reference>
<proteinExistence type="predicted"/>
<comment type="caution">
    <text evidence="2">The sequence shown here is derived from an EMBL/GenBank/DDBJ whole genome shotgun (WGS) entry which is preliminary data.</text>
</comment>
<organism evidence="2 3">
    <name type="scientific">Popillia japonica</name>
    <name type="common">Japanese beetle</name>
    <dbReference type="NCBI Taxonomy" id="7064"/>
    <lineage>
        <taxon>Eukaryota</taxon>
        <taxon>Metazoa</taxon>
        <taxon>Ecdysozoa</taxon>
        <taxon>Arthropoda</taxon>
        <taxon>Hexapoda</taxon>
        <taxon>Insecta</taxon>
        <taxon>Pterygota</taxon>
        <taxon>Neoptera</taxon>
        <taxon>Endopterygota</taxon>
        <taxon>Coleoptera</taxon>
        <taxon>Polyphaga</taxon>
        <taxon>Scarabaeiformia</taxon>
        <taxon>Scarabaeidae</taxon>
        <taxon>Rutelinae</taxon>
        <taxon>Popillia</taxon>
    </lineage>
</organism>
<feature type="region of interest" description="Disordered" evidence="1">
    <location>
        <begin position="40"/>
        <end position="72"/>
    </location>
</feature>
<gene>
    <name evidence="2" type="ORF">QE152_g14072</name>
</gene>
<evidence type="ECO:0000313" key="2">
    <source>
        <dbReference type="EMBL" id="KAK9731018.1"/>
    </source>
</evidence>
<name>A0AAW1L8A2_POPJA</name>
<evidence type="ECO:0000313" key="3">
    <source>
        <dbReference type="Proteomes" id="UP001458880"/>
    </source>
</evidence>
<keyword evidence="3" id="KW-1185">Reference proteome</keyword>